<name>A0A1B7TC78_9ASCO</name>
<comment type="subcellular location">
    <subcellularLocation>
        <location evidence="1">Membrane</location>
        <topology evidence="1">Multi-pass membrane protein</topology>
    </subcellularLocation>
</comment>
<proteinExistence type="inferred from homology"/>
<dbReference type="PANTHER" id="PTHR21236">
    <property type="entry name" value="GOLGI MEMBRANE PROTEIN YIP1"/>
    <property type="match status" value="1"/>
</dbReference>
<comment type="caution">
    <text evidence="7">The sequence shown here is derived from an EMBL/GenBank/DDBJ whole genome shotgun (WGS) entry which is preliminary data.</text>
</comment>
<evidence type="ECO:0000256" key="6">
    <source>
        <dbReference type="SAM" id="Phobius"/>
    </source>
</evidence>
<organism evidence="7 8">
    <name type="scientific">Hanseniaspora valbyensis NRRL Y-1626</name>
    <dbReference type="NCBI Taxonomy" id="766949"/>
    <lineage>
        <taxon>Eukaryota</taxon>
        <taxon>Fungi</taxon>
        <taxon>Dikarya</taxon>
        <taxon>Ascomycota</taxon>
        <taxon>Saccharomycotina</taxon>
        <taxon>Saccharomycetes</taxon>
        <taxon>Saccharomycodales</taxon>
        <taxon>Saccharomycodaceae</taxon>
        <taxon>Hanseniaspora</taxon>
    </lineage>
</organism>
<dbReference type="PANTHER" id="PTHR21236:SF1">
    <property type="entry name" value="PROTEIN YIPF6"/>
    <property type="match status" value="1"/>
</dbReference>
<accession>A0A1B7TC78</accession>
<evidence type="ECO:0000256" key="3">
    <source>
        <dbReference type="ARBA" id="ARBA00022692"/>
    </source>
</evidence>
<feature type="transmembrane region" description="Helical" evidence="6">
    <location>
        <begin position="184"/>
        <end position="203"/>
    </location>
</feature>
<dbReference type="EMBL" id="LXPE01000019">
    <property type="protein sequence ID" value="OBA26320.1"/>
    <property type="molecule type" value="Genomic_DNA"/>
</dbReference>
<dbReference type="InterPro" id="IPR045231">
    <property type="entry name" value="Yip1/4-like"/>
</dbReference>
<dbReference type="OrthoDB" id="411251at2759"/>
<keyword evidence="4 6" id="KW-1133">Transmembrane helix</keyword>
<feature type="transmembrane region" description="Helical" evidence="6">
    <location>
        <begin position="260"/>
        <end position="281"/>
    </location>
</feature>
<dbReference type="Proteomes" id="UP000092321">
    <property type="component" value="Unassembled WGS sequence"/>
</dbReference>
<evidence type="ECO:0000256" key="1">
    <source>
        <dbReference type="ARBA" id="ARBA00004141"/>
    </source>
</evidence>
<sequence>MSENLLNADEDDFIVSDFPVNKPTTNSHFNEPTKSPANDTFDINARLNDPTNTDSEYLGTLNESVATTLLRDANHMKTRMLKVLYPSSLKKMFLPMTMSDINEDNLPQLNPDFDSDTQSVKETSVTESPEMWAPLILNLLYSKILSDGHNSFAFFFLMTWVLMGALSFHLKVYNKISILGKISLLLYCFFPVVLNSILIKLILNPLCLTRFFMKSDVVGMKLLGLFIKISITFVTTLWCFYSCLVQLWKDFSDSESSLSVDNWSTLFSFQNLPVFIAYLFLNWVNVL</sequence>
<feature type="transmembrane region" description="Helical" evidence="6">
    <location>
        <begin position="223"/>
        <end position="248"/>
    </location>
</feature>
<evidence type="ECO:0000313" key="7">
    <source>
        <dbReference type="EMBL" id="OBA26320.1"/>
    </source>
</evidence>
<reference evidence="8" key="1">
    <citation type="journal article" date="2016" name="Proc. Natl. Acad. Sci. U.S.A.">
        <title>Comparative genomics of biotechnologically important yeasts.</title>
        <authorList>
            <person name="Riley R."/>
            <person name="Haridas S."/>
            <person name="Wolfe K.H."/>
            <person name="Lopes M.R."/>
            <person name="Hittinger C.T."/>
            <person name="Goeker M."/>
            <person name="Salamov A.A."/>
            <person name="Wisecaver J.H."/>
            <person name="Long T.M."/>
            <person name="Calvey C.H."/>
            <person name="Aerts A.L."/>
            <person name="Barry K.W."/>
            <person name="Choi C."/>
            <person name="Clum A."/>
            <person name="Coughlan A.Y."/>
            <person name="Deshpande S."/>
            <person name="Douglass A.P."/>
            <person name="Hanson S.J."/>
            <person name="Klenk H.-P."/>
            <person name="LaButti K.M."/>
            <person name="Lapidus A."/>
            <person name="Lindquist E.A."/>
            <person name="Lipzen A.M."/>
            <person name="Meier-Kolthoff J.P."/>
            <person name="Ohm R.A."/>
            <person name="Otillar R.P."/>
            <person name="Pangilinan J.L."/>
            <person name="Peng Y."/>
            <person name="Rokas A."/>
            <person name="Rosa C.A."/>
            <person name="Scheuner C."/>
            <person name="Sibirny A.A."/>
            <person name="Slot J.C."/>
            <person name="Stielow J.B."/>
            <person name="Sun H."/>
            <person name="Kurtzman C.P."/>
            <person name="Blackwell M."/>
            <person name="Grigoriev I.V."/>
            <person name="Jeffries T.W."/>
        </authorList>
    </citation>
    <scope>NUCLEOTIDE SEQUENCE [LARGE SCALE GENOMIC DNA]</scope>
    <source>
        <strain evidence="8">NRRL Y-1626</strain>
    </source>
</reference>
<evidence type="ECO:0000313" key="8">
    <source>
        <dbReference type="Proteomes" id="UP000092321"/>
    </source>
</evidence>
<keyword evidence="8" id="KW-1185">Reference proteome</keyword>
<dbReference type="AlphaFoldDB" id="A0A1B7TC78"/>
<evidence type="ECO:0000256" key="4">
    <source>
        <dbReference type="ARBA" id="ARBA00022989"/>
    </source>
</evidence>
<protein>
    <recommendedName>
        <fullName evidence="9">Protein YIP</fullName>
    </recommendedName>
</protein>
<gene>
    <name evidence="7" type="ORF">HANVADRAFT_53194</name>
</gene>
<dbReference type="GO" id="GO:0005802">
    <property type="term" value="C:trans-Golgi network"/>
    <property type="evidence" value="ECO:0007669"/>
    <property type="project" value="TreeGrafter"/>
</dbReference>
<evidence type="ECO:0000256" key="5">
    <source>
        <dbReference type="ARBA" id="ARBA00023136"/>
    </source>
</evidence>
<dbReference type="GO" id="GO:0016020">
    <property type="term" value="C:membrane"/>
    <property type="evidence" value="ECO:0007669"/>
    <property type="project" value="UniProtKB-SubCell"/>
</dbReference>
<feature type="transmembrane region" description="Helical" evidence="6">
    <location>
        <begin position="152"/>
        <end position="172"/>
    </location>
</feature>
<dbReference type="GO" id="GO:0006888">
    <property type="term" value="P:endoplasmic reticulum to Golgi vesicle-mediated transport"/>
    <property type="evidence" value="ECO:0007669"/>
    <property type="project" value="InterPro"/>
</dbReference>
<comment type="similarity">
    <text evidence="2">Belongs to the YIP1 family.</text>
</comment>
<keyword evidence="3 6" id="KW-0812">Transmembrane</keyword>
<keyword evidence="5 6" id="KW-0472">Membrane</keyword>
<evidence type="ECO:0008006" key="9">
    <source>
        <dbReference type="Google" id="ProtNLM"/>
    </source>
</evidence>
<evidence type="ECO:0000256" key="2">
    <source>
        <dbReference type="ARBA" id="ARBA00010596"/>
    </source>
</evidence>